<evidence type="ECO:0000313" key="4">
    <source>
        <dbReference type="EMBL" id="PNY28772.1"/>
    </source>
</evidence>
<name>A0A2K3QML2_9HYPO</name>
<dbReference type="InterPro" id="IPR050546">
    <property type="entry name" value="Glycosyl_Hydrlase_16"/>
</dbReference>
<dbReference type="CDD" id="cd02181">
    <property type="entry name" value="GH16_fungal_Lam16A_glucanase"/>
    <property type="match status" value="1"/>
</dbReference>
<dbReference type="OrthoDB" id="192832at2759"/>
<dbReference type="PANTHER" id="PTHR10963:SF24">
    <property type="entry name" value="GLYCOSIDASE C21B10.07-RELATED"/>
    <property type="match status" value="1"/>
</dbReference>
<dbReference type="AlphaFoldDB" id="A0A2K3QML2"/>
<evidence type="ECO:0000256" key="1">
    <source>
        <dbReference type="SAM" id="MobiDB-lite"/>
    </source>
</evidence>
<gene>
    <name evidence="4" type="ORF">TCAP_01317</name>
</gene>
<dbReference type="InterPro" id="IPR013320">
    <property type="entry name" value="ConA-like_dom_sf"/>
</dbReference>
<sequence length="640" mass="67362">MAYSLVTSYAGESLLSGFNWFDGRDPSNGYVAYQSRNNAEAMGLFSVDESTGVVRLGVDHTHTYGLNEGRPSIRLESKEAYNEGLFIADFLHMPPSQCGLWPAFWSYGTGTTWPNGGEVDIVEGANTAPQNLMSAHTADGCTQSPSLAGLFSGKQRNVDCAVGSNNIGCGFGPPANDTSSYGDGFNAVDGGVYAMQWSSKHIKIWHFARAAIPRDIQRKKPDPRGWKLPEAVFGGSSCDVSSFFKNMSLVININFCGDFGNAVWGKTDQCNNYAPTCDEYVGNNPQAFANAYWDVRYIDAYQLSNSAAAPTAEPTTTTVTSIWTTTVTVGGTGGPDIGIITSLAFPRPSATAAPVNPATVGELAYLGCFGSSTGFPTFLETKDSADMTLELCLDACEGSAFAGVFESKCYCASALDAYTSATSAEDGGVCDHACPGNGSEFCGGLVERPAGWDDDDDDDDNSMEQQLFGIAMPPDMWRAPLRRVVRRAIPNTHLLTVYGPAGSSDNGSAPPPPPMATGSSAPSTNTVTMVTVYRTMYPLKSVRSAEDKMVVDGDLNMPSSTHKPVVVTDMPAATVCGGEAVPPPAPEPADQETATALGMMPNSTTFAGPPVVTAAAPLIRGEIKLTAALGAAVLALAMVL</sequence>
<evidence type="ECO:0000259" key="2">
    <source>
        <dbReference type="PROSITE" id="PS51212"/>
    </source>
</evidence>
<dbReference type="Pfam" id="PF01822">
    <property type="entry name" value="WSC"/>
    <property type="match status" value="1"/>
</dbReference>
<feature type="region of interest" description="Disordered" evidence="1">
    <location>
        <begin position="498"/>
        <end position="523"/>
    </location>
</feature>
<dbReference type="Gene3D" id="2.60.120.200">
    <property type="match status" value="1"/>
</dbReference>
<proteinExistence type="predicted"/>
<reference evidence="4 5" key="1">
    <citation type="submission" date="2017-08" db="EMBL/GenBank/DDBJ databases">
        <title>Harnessing the power of phylogenomics to disentangle the directionality and signatures of interkingdom host jumping in the parasitic fungal genus Tolypocladium.</title>
        <authorList>
            <person name="Quandt C.A."/>
            <person name="Patterson W."/>
            <person name="Spatafora J.W."/>
        </authorList>
    </citation>
    <scope>NUCLEOTIDE SEQUENCE [LARGE SCALE GENOMIC DNA]</scope>
    <source>
        <strain evidence="4 5">CBS 113982</strain>
    </source>
</reference>
<keyword evidence="5" id="KW-1185">Reference proteome</keyword>
<feature type="domain" description="WSC" evidence="2">
    <location>
        <begin position="362"/>
        <end position="455"/>
    </location>
</feature>
<evidence type="ECO:0000259" key="3">
    <source>
        <dbReference type="PROSITE" id="PS51762"/>
    </source>
</evidence>
<dbReference type="EMBL" id="NRSZ01000213">
    <property type="protein sequence ID" value="PNY28772.1"/>
    <property type="molecule type" value="Genomic_DNA"/>
</dbReference>
<dbReference type="InterPro" id="IPR002889">
    <property type="entry name" value="WSC_carb-bd"/>
</dbReference>
<feature type="domain" description="GH16" evidence="3">
    <location>
        <begin position="7"/>
        <end position="306"/>
    </location>
</feature>
<dbReference type="Pfam" id="PF26113">
    <property type="entry name" value="GH16_XgeA"/>
    <property type="match status" value="1"/>
</dbReference>
<evidence type="ECO:0000313" key="5">
    <source>
        <dbReference type="Proteomes" id="UP000236621"/>
    </source>
</evidence>
<dbReference type="SMART" id="SM00321">
    <property type="entry name" value="WSC"/>
    <property type="match status" value="1"/>
</dbReference>
<dbReference type="PROSITE" id="PS51212">
    <property type="entry name" value="WSC"/>
    <property type="match status" value="1"/>
</dbReference>
<dbReference type="Proteomes" id="UP000236621">
    <property type="component" value="Unassembled WGS sequence"/>
</dbReference>
<organism evidence="4 5">
    <name type="scientific">Tolypocladium capitatum</name>
    <dbReference type="NCBI Taxonomy" id="45235"/>
    <lineage>
        <taxon>Eukaryota</taxon>
        <taxon>Fungi</taxon>
        <taxon>Dikarya</taxon>
        <taxon>Ascomycota</taxon>
        <taxon>Pezizomycotina</taxon>
        <taxon>Sordariomycetes</taxon>
        <taxon>Hypocreomycetidae</taxon>
        <taxon>Hypocreales</taxon>
        <taxon>Ophiocordycipitaceae</taxon>
        <taxon>Tolypocladium</taxon>
    </lineage>
</organism>
<dbReference type="SUPFAM" id="SSF49899">
    <property type="entry name" value="Concanavalin A-like lectins/glucanases"/>
    <property type="match status" value="1"/>
</dbReference>
<dbReference type="InterPro" id="IPR000757">
    <property type="entry name" value="Beta-glucanase-like"/>
</dbReference>
<dbReference type="GO" id="GO:0009251">
    <property type="term" value="P:glucan catabolic process"/>
    <property type="evidence" value="ECO:0007669"/>
    <property type="project" value="TreeGrafter"/>
</dbReference>
<dbReference type="GO" id="GO:0004553">
    <property type="term" value="F:hydrolase activity, hydrolyzing O-glycosyl compounds"/>
    <property type="evidence" value="ECO:0007669"/>
    <property type="project" value="InterPro"/>
</dbReference>
<dbReference type="STRING" id="45235.A0A2K3QML2"/>
<dbReference type="PROSITE" id="PS51762">
    <property type="entry name" value="GH16_2"/>
    <property type="match status" value="1"/>
</dbReference>
<comment type="caution">
    <text evidence="4">The sequence shown here is derived from an EMBL/GenBank/DDBJ whole genome shotgun (WGS) entry which is preliminary data.</text>
</comment>
<protein>
    <submittedName>
        <fullName evidence="4">Endo-1,3(4)-beta-glucanase</fullName>
    </submittedName>
</protein>
<dbReference type="PANTHER" id="PTHR10963">
    <property type="entry name" value="GLYCOSYL HYDROLASE-RELATED"/>
    <property type="match status" value="1"/>
</dbReference>
<accession>A0A2K3QML2</accession>